<gene>
    <name evidence="2" type="ORF">METD_I4752</name>
</gene>
<feature type="transmembrane region" description="Helical" evidence="1">
    <location>
        <begin position="20"/>
        <end position="40"/>
    </location>
</feature>
<evidence type="ECO:0000313" key="2">
    <source>
        <dbReference type="EMBL" id="CAX26372.1"/>
    </source>
</evidence>
<evidence type="ECO:0000313" key="3">
    <source>
        <dbReference type="Proteomes" id="UP000008070"/>
    </source>
</evidence>
<protein>
    <submittedName>
        <fullName evidence="2">Uncharacterized protein</fullName>
    </submittedName>
</protein>
<sequence length="57" mass="6389">MLTSPDRQAAKGSPHVTKVLLVMLPVFAVLAFSALLRLPLMPFRLLRAFWRDRTAPA</sequence>
<dbReference type="Proteomes" id="UP000008070">
    <property type="component" value="Chromosome"/>
</dbReference>
<keyword evidence="1" id="KW-1133">Transmembrane helix</keyword>
<accession>C7CH72</accession>
<organism evidence="2 3">
    <name type="scientific">Methylorubrum extorquens (strain DSM 6343 / CIP 106787 / DM4)</name>
    <name type="common">Methylobacterium extorquens</name>
    <dbReference type="NCBI Taxonomy" id="661410"/>
    <lineage>
        <taxon>Bacteria</taxon>
        <taxon>Pseudomonadati</taxon>
        <taxon>Pseudomonadota</taxon>
        <taxon>Alphaproteobacteria</taxon>
        <taxon>Hyphomicrobiales</taxon>
        <taxon>Methylobacteriaceae</taxon>
        <taxon>Methylorubrum</taxon>
    </lineage>
</organism>
<evidence type="ECO:0000256" key="1">
    <source>
        <dbReference type="SAM" id="Phobius"/>
    </source>
</evidence>
<name>C7CH72_METED</name>
<dbReference type="AlphaFoldDB" id="C7CH72"/>
<keyword evidence="1" id="KW-0812">Transmembrane</keyword>
<reference evidence="3" key="1">
    <citation type="journal article" date="2009" name="PLoS ONE">
        <title>Methylobacterium genome sequences: a reference blueprint to investigate microbial metabolism of C1 compounds from natural and industrial sources.</title>
        <authorList>
            <person name="Vuilleumier S."/>
            <person name="Chistoserdova L."/>
            <person name="Lee M.-C."/>
            <person name="Bringel F."/>
            <person name="Lajus A."/>
            <person name="Zhou Y."/>
            <person name="Gourion B."/>
            <person name="Barbe V."/>
            <person name="Chang J."/>
            <person name="Cruveiller S."/>
            <person name="Dossat C."/>
            <person name="Gillett W."/>
            <person name="Gruffaz C."/>
            <person name="Haugen E."/>
            <person name="Hourcade E."/>
            <person name="Levy R."/>
            <person name="Mangenot S."/>
            <person name="Muller E."/>
            <person name="Nadalig T."/>
            <person name="Pagni M."/>
            <person name="Penny C."/>
            <person name="Peyraud R."/>
            <person name="Robinson D.G."/>
            <person name="Roche D."/>
            <person name="Rouy Z."/>
            <person name="Saenampechek C."/>
            <person name="Salvignol G."/>
            <person name="Vallenet D."/>
            <person name="Wu Z."/>
            <person name="Marx C.J."/>
            <person name="Vorholt J.A."/>
            <person name="Olson M.V."/>
            <person name="Kaul R."/>
            <person name="Weissenbach J."/>
            <person name="Medigue C."/>
            <person name="Lidstrom M.E."/>
        </authorList>
    </citation>
    <scope>NUCLEOTIDE SEQUENCE [LARGE SCALE GENOMIC DNA]</scope>
    <source>
        <strain evidence="3">DSM 6343 / CIP 106787 / DM4</strain>
    </source>
</reference>
<dbReference type="EMBL" id="FP103042">
    <property type="protein sequence ID" value="CAX26372.1"/>
    <property type="molecule type" value="Genomic_DNA"/>
</dbReference>
<proteinExistence type="predicted"/>
<dbReference type="HOGENOM" id="CLU_2991522_0_0_5"/>
<keyword evidence="1" id="KW-0472">Membrane</keyword>
<dbReference type="KEGG" id="mdi:METDI4752"/>